<keyword evidence="9" id="KW-0812">Transmembrane</keyword>
<sequence length="500" mass="53225">MERVNRRHALDLLLWVVITAPVLIPDAGPDLPGLPLPWLRVAAVPLFAAAALVARRSPVLAAAIPAALSLAATPELLATHFVLAQTVLVYLLGRRAAGQRAALLLFAAVAAVGVLAVLVRADTTVAHVISVVVNTLILLVLPWAAGRYLYQNAELARTGFALAEKLERERELAAEQARLRERSRIARDMHDSLGHELSLLALRAAALQVAPDIGPEGERAAGELRRDLATVTERLREVIGVLREEGEGPPTTPADDPVAALVRRAEDSGLTVALEGALPPVPPMTDRAVHRVVQEALTNAAKHAPGAPVTVTLRVDGPDAVVTVRNPAAAREESAGWGLVGLDERVRHAGGTLDAGLCDGTFTLSARLPLTGGAPAVPRELTLARRNLRRSAGAIWVPVAVAAVLVLLGSAYDFYASGRSVLEPAVYRQLRVGEQLSTVETRLPVEQIGRGVRPRHAPADPPGADECRFYRSARQVLTPAYRLCFTGGRLSTKDEVTLDD</sequence>
<dbReference type="PANTHER" id="PTHR24421:SF10">
    <property type="entry name" value="NITRATE_NITRITE SENSOR PROTEIN NARQ"/>
    <property type="match status" value="1"/>
</dbReference>
<name>A0A8J3YS11_9ACTN</name>
<dbReference type="CDD" id="cd16917">
    <property type="entry name" value="HATPase_UhpB-NarQ-NarX-like"/>
    <property type="match status" value="1"/>
</dbReference>
<evidence type="ECO:0000256" key="8">
    <source>
        <dbReference type="ARBA" id="ARBA00023012"/>
    </source>
</evidence>
<dbReference type="Pfam" id="PF07730">
    <property type="entry name" value="HisKA_3"/>
    <property type="match status" value="1"/>
</dbReference>
<dbReference type="InterPro" id="IPR036890">
    <property type="entry name" value="HATPase_C_sf"/>
</dbReference>
<evidence type="ECO:0000259" key="10">
    <source>
        <dbReference type="Pfam" id="PF07730"/>
    </source>
</evidence>
<dbReference type="Gene3D" id="1.20.5.1930">
    <property type="match status" value="1"/>
</dbReference>
<dbReference type="EC" id="2.7.13.3" evidence="2"/>
<evidence type="ECO:0000256" key="9">
    <source>
        <dbReference type="SAM" id="Phobius"/>
    </source>
</evidence>
<evidence type="ECO:0000256" key="1">
    <source>
        <dbReference type="ARBA" id="ARBA00000085"/>
    </source>
</evidence>
<dbReference type="EMBL" id="BOPF01000022">
    <property type="protein sequence ID" value="GIJ48771.1"/>
    <property type="molecule type" value="Genomic_DNA"/>
</dbReference>
<feature type="transmembrane region" description="Helical" evidence="9">
    <location>
        <begin position="12"/>
        <end position="28"/>
    </location>
</feature>
<keyword evidence="9" id="KW-0472">Membrane</keyword>
<organism evidence="11 12">
    <name type="scientific">Virgisporangium aliadipatigenens</name>
    <dbReference type="NCBI Taxonomy" id="741659"/>
    <lineage>
        <taxon>Bacteria</taxon>
        <taxon>Bacillati</taxon>
        <taxon>Actinomycetota</taxon>
        <taxon>Actinomycetes</taxon>
        <taxon>Micromonosporales</taxon>
        <taxon>Micromonosporaceae</taxon>
        <taxon>Virgisporangium</taxon>
    </lineage>
</organism>
<evidence type="ECO:0000256" key="7">
    <source>
        <dbReference type="ARBA" id="ARBA00022840"/>
    </source>
</evidence>
<accession>A0A8J3YS11</accession>
<keyword evidence="12" id="KW-1185">Reference proteome</keyword>
<keyword evidence="3" id="KW-0597">Phosphoprotein</keyword>
<dbReference type="GO" id="GO:0005524">
    <property type="term" value="F:ATP binding"/>
    <property type="evidence" value="ECO:0007669"/>
    <property type="project" value="UniProtKB-KW"/>
</dbReference>
<feature type="transmembrane region" description="Helical" evidence="9">
    <location>
        <begin position="395"/>
        <end position="415"/>
    </location>
</feature>
<keyword evidence="6 11" id="KW-0418">Kinase</keyword>
<proteinExistence type="predicted"/>
<keyword evidence="5" id="KW-0547">Nucleotide-binding</keyword>
<dbReference type="PANTHER" id="PTHR24421">
    <property type="entry name" value="NITRATE/NITRITE SENSOR PROTEIN NARX-RELATED"/>
    <property type="match status" value="1"/>
</dbReference>
<keyword evidence="7" id="KW-0067">ATP-binding</keyword>
<feature type="domain" description="Signal transduction histidine kinase subgroup 3 dimerisation and phosphoacceptor" evidence="10">
    <location>
        <begin position="181"/>
        <end position="245"/>
    </location>
</feature>
<keyword evidence="8" id="KW-0902">Two-component regulatory system</keyword>
<evidence type="ECO:0000256" key="4">
    <source>
        <dbReference type="ARBA" id="ARBA00022679"/>
    </source>
</evidence>
<protein>
    <recommendedName>
        <fullName evidence="2">histidine kinase</fullName>
        <ecNumber evidence="2">2.7.13.3</ecNumber>
    </recommendedName>
</protein>
<dbReference type="AlphaFoldDB" id="A0A8J3YS11"/>
<evidence type="ECO:0000313" key="12">
    <source>
        <dbReference type="Proteomes" id="UP000619260"/>
    </source>
</evidence>
<evidence type="ECO:0000256" key="3">
    <source>
        <dbReference type="ARBA" id="ARBA00022553"/>
    </source>
</evidence>
<keyword evidence="9" id="KW-1133">Transmembrane helix</keyword>
<dbReference type="RefSeq" id="WP_203902245.1">
    <property type="nucleotide sequence ID" value="NZ_BOPF01000022.1"/>
</dbReference>
<evidence type="ECO:0000256" key="2">
    <source>
        <dbReference type="ARBA" id="ARBA00012438"/>
    </source>
</evidence>
<dbReference type="GO" id="GO:0000155">
    <property type="term" value="F:phosphorelay sensor kinase activity"/>
    <property type="evidence" value="ECO:0007669"/>
    <property type="project" value="InterPro"/>
</dbReference>
<dbReference type="Gene3D" id="3.30.565.10">
    <property type="entry name" value="Histidine kinase-like ATPase, C-terminal domain"/>
    <property type="match status" value="1"/>
</dbReference>
<dbReference type="SUPFAM" id="SSF55874">
    <property type="entry name" value="ATPase domain of HSP90 chaperone/DNA topoisomerase II/histidine kinase"/>
    <property type="match status" value="1"/>
</dbReference>
<evidence type="ECO:0000256" key="6">
    <source>
        <dbReference type="ARBA" id="ARBA00022777"/>
    </source>
</evidence>
<dbReference type="InterPro" id="IPR011712">
    <property type="entry name" value="Sig_transdc_His_kin_sub3_dim/P"/>
</dbReference>
<dbReference type="GO" id="GO:0046983">
    <property type="term" value="F:protein dimerization activity"/>
    <property type="evidence" value="ECO:0007669"/>
    <property type="project" value="InterPro"/>
</dbReference>
<dbReference type="GO" id="GO:0016020">
    <property type="term" value="C:membrane"/>
    <property type="evidence" value="ECO:0007669"/>
    <property type="project" value="InterPro"/>
</dbReference>
<evidence type="ECO:0000313" key="11">
    <source>
        <dbReference type="EMBL" id="GIJ48771.1"/>
    </source>
</evidence>
<gene>
    <name evidence="11" type="ORF">Val02_56570</name>
</gene>
<comment type="catalytic activity">
    <reaction evidence="1">
        <text>ATP + protein L-histidine = ADP + protein N-phospho-L-histidine.</text>
        <dbReference type="EC" id="2.7.13.3"/>
    </reaction>
</comment>
<comment type="caution">
    <text evidence="11">The sequence shown here is derived from an EMBL/GenBank/DDBJ whole genome shotgun (WGS) entry which is preliminary data.</text>
</comment>
<dbReference type="Proteomes" id="UP000619260">
    <property type="component" value="Unassembled WGS sequence"/>
</dbReference>
<reference evidence="11" key="1">
    <citation type="submission" date="2021-01" db="EMBL/GenBank/DDBJ databases">
        <title>Whole genome shotgun sequence of Virgisporangium aliadipatigenens NBRC 105644.</title>
        <authorList>
            <person name="Komaki H."/>
            <person name="Tamura T."/>
        </authorList>
    </citation>
    <scope>NUCLEOTIDE SEQUENCE</scope>
    <source>
        <strain evidence="11">NBRC 105644</strain>
    </source>
</reference>
<evidence type="ECO:0000256" key="5">
    <source>
        <dbReference type="ARBA" id="ARBA00022741"/>
    </source>
</evidence>
<feature type="transmembrane region" description="Helical" evidence="9">
    <location>
        <begin position="125"/>
        <end position="145"/>
    </location>
</feature>
<feature type="transmembrane region" description="Helical" evidence="9">
    <location>
        <begin position="101"/>
        <end position="119"/>
    </location>
</feature>
<keyword evidence="4" id="KW-0808">Transferase</keyword>
<dbReference type="InterPro" id="IPR050482">
    <property type="entry name" value="Sensor_HK_TwoCompSys"/>
</dbReference>